<dbReference type="Proteomes" id="UP000036681">
    <property type="component" value="Unplaced"/>
</dbReference>
<sequence>MWQQSQLISCASRWPPNSRARWWVRSAVLRALSRSLFVRRLFSC</sequence>
<dbReference type="WBParaSite" id="ALUE_0000144001-mRNA-1">
    <property type="protein sequence ID" value="ALUE_0000144001-mRNA-1"/>
    <property type="gene ID" value="ALUE_0000144001"/>
</dbReference>
<protein>
    <submittedName>
        <fullName evidence="2">Uncharacterized protein</fullName>
    </submittedName>
</protein>
<keyword evidence="1" id="KW-1185">Reference proteome</keyword>
<proteinExistence type="predicted"/>
<reference evidence="2" key="1">
    <citation type="submission" date="2017-02" db="UniProtKB">
        <authorList>
            <consortium name="WormBaseParasite"/>
        </authorList>
    </citation>
    <scope>IDENTIFICATION</scope>
</reference>
<organism evidence="1 2">
    <name type="scientific">Ascaris lumbricoides</name>
    <name type="common">Giant roundworm</name>
    <dbReference type="NCBI Taxonomy" id="6252"/>
    <lineage>
        <taxon>Eukaryota</taxon>
        <taxon>Metazoa</taxon>
        <taxon>Ecdysozoa</taxon>
        <taxon>Nematoda</taxon>
        <taxon>Chromadorea</taxon>
        <taxon>Rhabditida</taxon>
        <taxon>Spirurina</taxon>
        <taxon>Ascaridomorpha</taxon>
        <taxon>Ascaridoidea</taxon>
        <taxon>Ascarididae</taxon>
        <taxon>Ascaris</taxon>
    </lineage>
</organism>
<name>A0A0M3HIU5_ASCLU</name>
<evidence type="ECO:0000313" key="2">
    <source>
        <dbReference type="WBParaSite" id="ALUE_0000144001-mRNA-1"/>
    </source>
</evidence>
<evidence type="ECO:0000313" key="1">
    <source>
        <dbReference type="Proteomes" id="UP000036681"/>
    </source>
</evidence>
<accession>A0A0M3HIU5</accession>
<dbReference type="AlphaFoldDB" id="A0A0M3HIU5"/>